<keyword evidence="1" id="KW-1133">Transmembrane helix</keyword>
<evidence type="ECO:0000313" key="2">
    <source>
        <dbReference type="EMBL" id="QGQ99641.1"/>
    </source>
</evidence>
<feature type="transmembrane region" description="Helical" evidence="1">
    <location>
        <begin position="20"/>
        <end position="38"/>
    </location>
</feature>
<dbReference type="RefSeq" id="WP_155704806.1">
    <property type="nucleotide sequence ID" value="NZ_CP034235.1"/>
</dbReference>
<evidence type="ECO:0000313" key="3">
    <source>
        <dbReference type="Proteomes" id="UP000426246"/>
    </source>
</evidence>
<sequence>MAEGGKRKKAFASILSRDSLVKTALWIIYMWVLVQFVFKLTNEIWEIIVVVLVCSVIYGFIEHFILKGINRVFNKR</sequence>
<keyword evidence="1" id="KW-0812">Transmembrane</keyword>
<organism evidence="2 3">
    <name type="scientific">Paenibacillus psychroresistens</name>
    <dbReference type="NCBI Taxonomy" id="1778678"/>
    <lineage>
        <taxon>Bacteria</taxon>
        <taxon>Bacillati</taxon>
        <taxon>Bacillota</taxon>
        <taxon>Bacilli</taxon>
        <taxon>Bacillales</taxon>
        <taxon>Paenibacillaceae</taxon>
        <taxon>Paenibacillus</taxon>
    </lineage>
</organism>
<reference evidence="3" key="1">
    <citation type="submission" date="2018-11" db="EMBL/GenBank/DDBJ databases">
        <title>Complete genome sequence of Paenibacillus sp. ML311-T8.</title>
        <authorList>
            <person name="Nam Y.-D."/>
            <person name="Kang J."/>
            <person name="Chung W.-H."/>
            <person name="Park Y.S."/>
        </authorList>
    </citation>
    <scope>NUCLEOTIDE SEQUENCE [LARGE SCALE GENOMIC DNA]</scope>
    <source>
        <strain evidence="3">ML311-T8</strain>
    </source>
</reference>
<dbReference type="EMBL" id="CP034235">
    <property type="protein sequence ID" value="QGQ99641.1"/>
    <property type="molecule type" value="Genomic_DNA"/>
</dbReference>
<feature type="transmembrane region" description="Helical" evidence="1">
    <location>
        <begin position="44"/>
        <end position="66"/>
    </location>
</feature>
<gene>
    <name evidence="2" type="ORF">EHS13_34650</name>
</gene>
<accession>A0A6B8RT72</accession>
<dbReference type="KEGG" id="ppsc:EHS13_34650"/>
<dbReference type="AlphaFoldDB" id="A0A6B8RT72"/>
<dbReference type="Proteomes" id="UP000426246">
    <property type="component" value="Chromosome"/>
</dbReference>
<name>A0A6B8RT72_9BACL</name>
<protein>
    <submittedName>
        <fullName evidence="2">Uncharacterized protein</fullName>
    </submittedName>
</protein>
<keyword evidence="3" id="KW-1185">Reference proteome</keyword>
<proteinExistence type="predicted"/>
<evidence type="ECO:0000256" key="1">
    <source>
        <dbReference type="SAM" id="Phobius"/>
    </source>
</evidence>
<keyword evidence="1" id="KW-0472">Membrane</keyword>